<protein>
    <submittedName>
        <fullName evidence="2">Uncharacterized protein</fullName>
    </submittedName>
</protein>
<name>A0A9Q3CEF5_9BASI</name>
<dbReference type="AlphaFoldDB" id="A0A9Q3CEF5"/>
<evidence type="ECO:0000313" key="2">
    <source>
        <dbReference type="EMBL" id="MBW0481595.1"/>
    </source>
</evidence>
<dbReference type="EMBL" id="AVOT02006447">
    <property type="protein sequence ID" value="MBW0481595.1"/>
    <property type="molecule type" value="Genomic_DNA"/>
</dbReference>
<organism evidence="2 3">
    <name type="scientific">Austropuccinia psidii MF-1</name>
    <dbReference type="NCBI Taxonomy" id="1389203"/>
    <lineage>
        <taxon>Eukaryota</taxon>
        <taxon>Fungi</taxon>
        <taxon>Dikarya</taxon>
        <taxon>Basidiomycota</taxon>
        <taxon>Pucciniomycotina</taxon>
        <taxon>Pucciniomycetes</taxon>
        <taxon>Pucciniales</taxon>
        <taxon>Sphaerophragmiaceae</taxon>
        <taxon>Austropuccinia</taxon>
    </lineage>
</organism>
<dbReference type="Proteomes" id="UP000765509">
    <property type="component" value="Unassembled WGS sequence"/>
</dbReference>
<keyword evidence="3" id="KW-1185">Reference proteome</keyword>
<reference evidence="2" key="1">
    <citation type="submission" date="2021-03" db="EMBL/GenBank/DDBJ databases">
        <title>Draft genome sequence of rust myrtle Austropuccinia psidii MF-1, a brazilian biotype.</title>
        <authorList>
            <person name="Quecine M.C."/>
            <person name="Pachon D.M.R."/>
            <person name="Bonatelli M.L."/>
            <person name="Correr F.H."/>
            <person name="Franceschini L.M."/>
            <person name="Leite T.F."/>
            <person name="Margarido G.R.A."/>
            <person name="Almeida C.A."/>
            <person name="Ferrarezi J.A."/>
            <person name="Labate C.A."/>
        </authorList>
    </citation>
    <scope>NUCLEOTIDE SEQUENCE</scope>
    <source>
        <strain evidence="2">MF-1</strain>
    </source>
</reference>
<evidence type="ECO:0000256" key="1">
    <source>
        <dbReference type="SAM" id="MobiDB-lite"/>
    </source>
</evidence>
<sequence>MEFIVLQRQGQKNKELAEEPKYLINRPEEIVGSDPSFGEGRPVATTSSNPAPEVSKENPKGPQRKQMGPKRNQGQLKGKSNWHRCYPQGDRIPKLEPSARDNVFNMARTLIKFTTKEKERMNWYFSRK</sequence>
<feature type="region of interest" description="Disordered" evidence="1">
    <location>
        <begin position="1"/>
        <end position="20"/>
    </location>
</feature>
<accession>A0A9Q3CEF5</accession>
<feature type="region of interest" description="Disordered" evidence="1">
    <location>
        <begin position="26"/>
        <end position="96"/>
    </location>
</feature>
<evidence type="ECO:0000313" key="3">
    <source>
        <dbReference type="Proteomes" id="UP000765509"/>
    </source>
</evidence>
<gene>
    <name evidence="2" type="ORF">O181_021310</name>
</gene>
<proteinExistence type="predicted"/>
<comment type="caution">
    <text evidence="2">The sequence shown here is derived from an EMBL/GenBank/DDBJ whole genome shotgun (WGS) entry which is preliminary data.</text>
</comment>